<sequence length="186" mass="20231">MNITTCSSSYYLADTVTLGLVSTTNAARQIERAGRFTMNIIDENLMELAEFAGIKEGRPNQSGKAGTDKLEESGAVYRTVAGSSPAAGAHLKPSACRRWLFCFRLIEVATSGSRPSGPRWLFRENRQTSLSPLTDHAIRPFILLVMVGLWIPRNEAKALCDLSCAVSSILTFHAMTSSAYCTSSSM</sequence>
<dbReference type="HOGENOM" id="CLU_1453463_0_0_11"/>
<organism evidence="1 2">
    <name type="scientific">Scardovia inopinata F0304</name>
    <dbReference type="NCBI Taxonomy" id="641146"/>
    <lineage>
        <taxon>Bacteria</taxon>
        <taxon>Bacillati</taxon>
        <taxon>Actinomycetota</taxon>
        <taxon>Actinomycetes</taxon>
        <taxon>Bifidobacteriales</taxon>
        <taxon>Bifidobacteriaceae</taxon>
        <taxon>Scardovia</taxon>
    </lineage>
</organism>
<dbReference type="InterPro" id="IPR012349">
    <property type="entry name" value="Split_barrel_FMN-bd"/>
</dbReference>
<protein>
    <recommendedName>
        <fullName evidence="3">Flavin reductase like domain-containing protein</fullName>
    </recommendedName>
</protein>
<reference evidence="1 2" key="1">
    <citation type="submission" date="2012-01" db="EMBL/GenBank/DDBJ databases">
        <title>The Genome Sequence of Scardovia inopinata F0304.</title>
        <authorList>
            <consortium name="The Broad Institute Genome Sequencing Platform"/>
            <person name="Earl A."/>
            <person name="Ward D."/>
            <person name="Feldgarden M."/>
            <person name="Gevers D."/>
            <person name="Izard J."/>
            <person name="Baranova O.V."/>
            <person name="Blanton J.M."/>
            <person name="Tanner A.C."/>
            <person name="Dewhirst F.E."/>
            <person name="Young S.K."/>
            <person name="Zeng Q."/>
            <person name="Gargeya S."/>
            <person name="Fitzgerald M."/>
            <person name="Haas B."/>
            <person name="Abouelleil A."/>
            <person name="Alvarado L."/>
            <person name="Arachchi H.M."/>
            <person name="Berlin A."/>
            <person name="Chapman S.B."/>
            <person name="Gearin G."/>
            <person name="Goldberg J."/>
            <person name="Griggs A."/>
            <person name="Gujja S."/>
            <person name="Hansen M."/>
            <person name="Heiman D."/>
            <person name="Howarth C."/>
            <person name="Larimer J."/>
            <person name="Lui A."/>
            <person name="MacDonald P.J."/>
            <person name="McCowen C."/>
            <person name="Montmayeur A."/>
            <person name="Murphy C."/>
            <person name="Neiman D."/>
            <person name="Pearson M."/>
            <person name="Priest M."/>
            <person name="Roberts A."/>
            <person name="Saif S."/>
            <person name="Shea T."/>
            <person name="Sisk P."/>
            <person name="Stolte C."/>
            <person name="Sykes S."/>
            <person name="Wortman J."/>
            <person name="Nusbaum C."/>
            <person name="Birren B."/>
        </authorList>
    </citation>
    <scope>NUCLEOTIDE SEQUENCE [LARGE SCALE GENOMIC DNA]</scope>
    <source>
        <strain evidence="1 2">F0304</strain>
    </source>
</reference>
<accession>W5IGZ6</accession>
<evidence type="ECO:0000313" key="2">
    <source>
        <dbReference type="Proteomes" id="UP000005777"/>
    </source>
</evidence>
<dbReference type="EMBL" id="ADCX01000013">
    <property type="protein sequence ID" value="EFG26252.2"/>
    <property type="molecule type" value="Genomic_DNA"/>
</dbReference>
<evidence type="ECO:0008006" key="3">
    <source>
        <dbReference type="Google" id="ProtNLM"/>
    </source>
</evidence>
<proteinExistence type="predicted"/>
<dbReference type="Gene3D" id="2.30.110.10">
    <property type="entry name" value="Electron Transport, Fmn-binding Protein, Chain A"/>
    <property type="match status" value="1"/>
</dbReference>
<keyword evidence="2" id="KW-1185">Reference proteome</keyword>
<comment type="caution">
    <text evidence="1">The sequence shown here is derived from an EMBL/GenBank/DDBJ whole genome shotgun (WGS) entry which is preliminary data.</text>
</comment>
<gene>
    <name evidence="1" type="ORF">HMPREF9020_01334</name>
</gene>
<name>W5IGZ6_SCAIO</name>
<dbReference type="Proteomes" id="UP000005777">
    <property type="component" value="Unassembled WGS sequence"/>
</dbReference>
<evidence type="ECO:0000313" key="1">
    <source>
        <dbReference type="EMBL" id="EFG26252.2"/>
    </source>
</evidence>
<dbReference type="AlphaFoldDB" id="W5IGZ6"/>